<dbReference type="EMBL" id="FNAF01000001">
    <property type="protein sequence ID" value="SDD05871.1"/>
    <property type="molecule type" value="Genomic_DNA"/>
</dbReference>
<sequence>MEYLFKKWYKTEEKSGVEDLYLERFNSPVSVKTGLTILPMNSSETFELFYTPTNDMMLKIDEIFQNDTLMKFYDERLPEVAKKNFLLSLIVEELQSTNQIEGVKSSRQEIASSARRVMEGVAPSKTRMGSMIHSYLELWYGELSLPDSAKDVRKIYDFITDGEISASNLPDGQVFIKDGSEIRNSVGRVIHKGVGSEKRIIDHVSQLLNFLNHADLPYLVRLAIGHYYFGYIHPFYDGNGRTSRFITSLYLSKAFSVYTAYAFSNGCRIMEKRYLDLFANTNRFNSYGEMNFAIDSFLDILLEGQAFVNENLQDKERLLNQADACIKMDERLMNNELAQNIVFVLCQALLFNDSGLERRELEDIIKAPKQKLHETLSWLEKDGYIYRVQKRPIVYVLNEKFLEKDCQML</sequence>
<accession>A0A1G6RN61</accession>
<dbReference type="InterPro" id="IPR003812">
    <property type="entry name" value="Fido"/>
</dbReference>
<evidence type="ECO:0000313" key="4">
    <source>
        <dbReference type="EMBL" id="SDD05871.1"/>
    </source>
</evidence>
<dbReference type="PANTHER" id="PTHR13504:SF40">
    <property type="entry name" value="FIDO DOMAIN-CONTAINING PROTEIN"/>
    <property type="match status" value="1"/>
</dbReference>
<keyword evidence="2" id="KW-0547">Nucleotide-binding</keyword>
<keyword evidence="5" id="KW-1185">Reference proteome</keyword>
<dbReference type="AlphaFoldDB" id="A0A1G6RN61"/>
<protein>
    <submittedName>
        <fullName evidence="4">Fic family protein</fullName>
    </submittedName>
</protein>
<dbReference type="PANTHER" id="PTHR13504">
    <property type="entry name" value="FIDO DOMAIN-CONTAINING PROTEIN DDB_G0283145"/>
    <property type="match status" value="1"/>
</dbReference>
<dbReference type="InterPro" id="IPR040198">
    <property type="entry name" value="Fido_containing"/>
</dbReference>
<name>A0A1G6RN61_PEPNI</name>
<dbReference type="PROSITE" id="PS51459">
    <property type="entry name" value="FIDO"/>
    <property type="match status" value="1"/>
</dbReference>
<dbReference type="Proteomes" id="UP000198995">
    <property type="component" value="Unassembled WGS sequence"/>
</dbReference>
<feature type="binding site" evidence="2">
    <location>
        <begin position="237"/>
        <end position="244"/>
    </location>
    <ligand>
        <name>ATP</name>
        <dbReference type="ChEBI" id="CHEBI:30616"/>
    </ligand>
</feature>
<organism evidence="4 5">
    <name type="scientific">Peptococcus niger</name>
    <dbReference type="NCBI Taxonomy" id="2741"/>
    <lineage>
        <taxon>Bacteria</taxon>
        <taxon>Bacillati</taxon>
        <taxon>Bacillota</taxon>
        <taxon>Clostridia</taxon>
        <taxon>Eubacteriales</taxon>
        <taxon>Peptococcaceae</taxon>
        <taxon>Peptococcus</taxon>
    </lineage>
</organism>
<dbReference type="InterPro" id="IPR036597">
    <property type="entry name" value="Fido-like_dom_sf"/>
</dbReference>
<feature type="active site" evidence="1">
    <location>
        <position position="233"/>
    </location>
</feature>
<evidence type="ECO:0000256" key="2">
    <source>
        <dbReference type="PIRSR" id="PIRSR640198-2"/>
    </source>
</evidence>
<evidence type="ECO:0000313" key="5">
    <source>
        <dbReference type="Proteomes" id="UP000198995"/>
    </source>
</evidence>
<dbReference type="OrthoDB" id="9813719at2"/>
<feature type="domain" description="Fido" evidence="3">
    <location>
        <begin position="147"/>
        <end position="303"/>
    </location>
</feature>
<dbReference type="Pfam" id="PF02661">
    <property type="entry name" value="Fic"/>
    <property type="match status" value="1"/>
</dbReference>
<dbReference type="STRING" id="2741.SAMN04489866_10169"/>
<dbReference type="SUPFAM" id="SSF140931">
    <property type="entry name" value="Fic-like"/>
    <property type="match status" value="1"/>
</dbReference>
<reference evidence="4 5" key="1">
    <citation type="submission" date="2016-10" db="EMBL/GenBank/DDBJ databases">
        <authorList>
            <person name="de Groot N.N."/>
        </authorList>
    </citation>
    <scope>NUCLEOTIDE SEQUENCE [LARGE SCALE GENOMIC DNA]</scope>
    <source>
        <strain evidence="4 5">DSM 20475</strain>
    </source>
</reference>
<gene>
    <name evidence="4" type="ORF">SAMN04489866_10169</name>
</gene>
<dbReference type="Gene3D" id="1.10.3290.10">
    <property type="entry name" value="Fido-like domain"/>
    <property type="match status" value="1"/>
</dbReference>
<keyword evidence="2" id="KW-0067">ATP-binding</keyword>
<dbReference type="GO" id="GO:0005524">
    <property type="term" value="F:ATP binding"/>
    <property type="evidence" value="ECO:0007669"/>
    <property type="project" value="UniProtKB-KW"/>
</dbReference>
<dbReference type="RefSeq" id="WP_159427908.1">
    <property type="nucleotide sequence ID" value="NZ_FNAF01000001.1"/>
</dbReference>
<proteinExistence type="predicted"/>
<evidence type="ECO:0000259" key="3">
    <source>
        <dbReference type="PROSITE" id="PS51459"/>
    </source>
</evidence>
<evidence type="ECO:0000256" key="1">
    <source>
        <dbReference type="PIRSR" id="PIRSR640198-1"/>
    </source>
</evidence>